<evidence type="ECO:0000256" key="7">
    <source>
        <dbReference type="ARBA" id="ARBA00023163"/>
    </source>
</evidence>
<dbReference type="AlphaFoldDB" id="A0A8J4YMI2"/>
<dbReference type="Pfam" id="PF14048">
    <property type="entry name" value="MBD_C"/>
    <property type="match status" value="1"/>
</dbReference>
<dbReference type="FunFam" id="3.30.890.10:FF:000003">
    <property type="entry name" value="methyl-CpG-binding domain protein 2"/>
    <property type="match status" value="1"/>
</dbReference>
<keyword evidence="5" id="KW-0805">Transcription regulation</keyword>
<dbReference type="GO" id="GO:0000118">
    <property type="term" value="C:histone deacetylase complex"/>
    <property type="evidence" value="ECO:0007669"/>
    <property type="project" value="UniProtKB-ARBA"/>
</dbReference>
<dbReference type="SMART" id="SM00391">
    <property type="entry name" value="MBD"/>
    <property type="match status" value="1"/>
</dbReference>
<dbReference type="InterPro" id="IPR016177">
    <property type="entry name" value="DNA-bd_dom_sf"/>
</dbReference>
<name>A0A8J4YMI2_CHIOP</name>
<sequence length="255" mass="28761">MSVQIEKRRYDCAALPRGWKREEVLRKTGLTCGKVDVYYYSPSGKKFRSKPQLTRYLGETVDLSSFDFRTGKVNPMLARKNKKTARNSLRLQPGHAKRRLARSANSSDSEYFQTAVSVVKTQPSSKVKADMKHGSQDKPKQLFWEKRLQGLQALDAQTSVLRNVDLPAALKAVGPNVEDQTVLQSVATALHMFPGPITGQTEARHYLEKNPGVFLNPMQPLVIAVQIENEDIARQEERVGVARHHLEKALRDLQP</sequence>
<protein>
    <submittedName>
        <fullName evidence="10">Methyl-CpG-binding domain protein 2</fullName>
    </submittedName>
</protein>
<evidence type="ECO:0000256" key="3">
    <source>
        <dbReference type="ARBA" id="ARBA00022454"/>
    </source>
</evidence>
<evidence type="ECO:0000256" key="4">
    <source>
        <dbReference type="ARBA" id="ARBA00022553"/>
    </source>
</evidence>
<dbReference type="GO" id="GO:0006346">
    <property type="term" value="P:DNA methylation-dependent constitutive heterochromatin formation"/>
    <property type="evidence" value="ECO:0007669"/>
    <property type="project" value="TreeGrafter"/>
</dbReference>
<evidence type="ECO:0000256" key="2">
    <source>
        <dbReference type="ARBA" id="ARBA00004286"/>
    </source>
</evidence>
<dbReference type="OrthoDB" id="10072024at2759"/>
<keyword evidence="6" id="KW-0238">DNA-binding</keyword>
<organism evidence="10 11">
    <name type="scientific">Chionoecetes opilio</name>
    <name type="common">Atlantic snow crab</name>
    <name type="synonym">Cancer opilio</name>
    <dbReference type="NCBI Taxonomy" id="41210"/>
    <lineage>
        <taxon>Eukaryota</taxon>
        <taxon>Metazoa</taxon>
        <taxon>Ecdysozoa</taxon>
        <taxon>Arthropoda</taxon>
        <taxon>Crustacea</taxon>
        <taxon>Multicrustacea</taxon>
        <taxon>Malacostraca</taxon>
        <taxon>Eumalacostraca</taxon>
        <taxon>Eucarida</taxon>
        <taxon>Decapoda</taxon>
        <taxon>Pleocyemata</taxon>
        <taxon>Brachyura</taxon>
        <taxon>Eubrachyura</taxon>
        <taxon>Majoidea</taxon>
        <taxon>Majidae</taxon>
        <taxon>Chionoecetes</taxon>
    </lineage>
</organism>
<keyword evidence="3" id="KW-0158">Chromosome</keyword>
<feature type="domain" description="MBD" evidence="9">
    <location>
        <begin position="5"/>
        <end position="73"/>
    </location>
</feature>
<evidence type="ECO:0000256" key="8">
    <source>
        <dbReference type="ARBA" id="ARBA00023242"/>
    </source>
</evidence>
<dbReference type="PANTHER" id="PTHR12396:SF0">
    <property type="entry name" value="METHYL-CPG BINDING DOMAIN PROTEIN-LIKE, ISOFORM C"/>
    <property type="match status" value="1"/>
</dbReference>
<gene>
    <name evidence="10" type="primary">MBD2</name>
    <name evidence="10" type="ORF">GWK47_036359</name>
</gene>
<keyword evidence="8" id="KW-0539">Nucleus</keyword>
<dbReference type="GO" id="GO:0008327">
    <property type="term" value="F:methyl-CpG binding"/>
    <property type="evidence" value="ECO:0007669"/>
    <property type="project" value="TreeGrafter"/>
</dbReference>
<dbReference type="InterPro" id="IPR025884">
    <property type="entry name" value="MeCpG-bd_2/3_C_dom"/>
</dbReference>
<evidence type="ECO:0000256" key="1">
    <source>
        <dbReference type="ARBA" id="ARBA00004123"/>
    </source>
</evidence>
<dbReference type="GO" id="GO:0000785">
    <property type="term" value="C:chromatin"/>
    <property type="evidence" value="ECO:0007669"/>
    <property type="project" value="UniProtKB-ARBA"/>
</dbReference>
<keyword evidence="7" id="KW-0804">Transcription</keyword>
<evidence type="ECO:0000313" key="11">
    <source>
        <dbReference type="Proteomes" id="UP000770661"/>
    </source>
</evidence>
<keyword evidence="4" id="KW-0597">Phosphoprotein</keyword>
<dbReference type="Proteomes" id="UP000770661">
    <property type="component" value="Unassembled WGS sequence"/>
</dbReference>
<comment type="caution">
    <text evidence="10">The sequence shown here is derived from an EMBL/GenBank/DDBJ whole genome shotgun (WGS) entry which is preliminary data.</text>
</comment>
<dbReference type="PANTHER" id="PTHR12396">
    <property type="entry name" value="METHYL-CPG BINDING PROTEIN, MBD"/>
    <property type="match status" value="1"/>
</dbReference>
<comment type="subcellular location">
    <subcellularLocation>
        <location evidence="2">Chromosome</location>
    </subcellularLocation>
    <subcellularLocation>
        <location evidence="1">Nucleus</location>
    </subcellularLocation>
</comment>
<dbReference type="Gene3D" id="3.30.890.10">
    <property type="entry name" value="Methyl-cpg-binding Protein 2, Chain A"/>
    <property type="match status" value="1"/>
</dbReference>
<evidence type="ECO:0000256" key="5">
    <source>
        <dbReference type="ARBA" id="ARBA00023015"/>
    </source>
</evidence>
<dbReference type="GO" id="GO:0000122">
    <property type="term" value="P:negative regulation of transcription by RNA polymerase II"/>
    <property type="evidence" value="ECO:0007669"/>
    <property type="project" value="TreeGrafter"/>
</dbReference>
<keyword evidence="11" id="KW-1185">Reference proteome</keyword>
<accession>A0A8J4YMI2</accession>
<dbReference type="InterPro" id="IPR001739">
    <property type="entry name" value="Methyl_CpG_DNA-bd"/>
</dbReference>
<dbReference type="Pfam" id="PF16564">
    <property type="entry name" value="MBDa"/>
    <property type="match status" value="1"/>
</dbReference>
<dbReference type="Pfam" id="PF01429">
    <property type="entry name" value="MBD"/>
    <property type="match status" value="1"/>
</dbReference>
<dbReference type="InterPro" id="IPR032343">
    <property type="entry name" value="MBD2/MBD3_p55-bd"/>
</dbReference>
<dbReference type="PROSITE" id="PS50982">
    <property type="entry name" value="MBD"/>
    <property type="match status" value="1"/>
</dbReference>
<dbReference type="EMBL" id="JACEEZ010004277">
    <property type="protein sequence ID" value="KAG0726521.1"/>
    <property type="molecule type" value="Genomic_DNA"/>
</dbReference>
<reference evidence="10" key="1">
    <citation type="submission" date="2020-07" db="EMBL/GenBank/DDBJ databases">
        <title>The High-quality genome of the commercially important snow crab, Chionoecetes opilio.</title>
        <authorList>
            <person name="Jeong J.-H."/>
            <person name="Ryu S."/>
        </authorList>
    </citation>
    <scope>NUCLEOTIDE SEQUENCE</scope>
    <source>
        <strain evidence="10">MADBK_172401_WGS</strain>
        <tissue evidence="10">Digestive gland</tissue>
    </source>
</reference>
<evidence type="ECO:0000256" key="6">
    <source>
        <dbReference type="ARBA" id="ARBA00023125"/>
    </source>
</evidence>
<dbReference type="SUPFAM" id="SSF54171">
    <property type="entry name" value="DNA-binding domain"/>
    <property type="match status" value="1"/>
</dbReference>
<evidence type="ECO:0000313" key="10">
    <source>
        <dbReference type="EMBL" id="KAG0726521.1"/>
    </source>
</evidence>
<dbReference type="CDD" id="cd01396">
    <property type="entry name" value="MeCP2_MBD"/>
    <property type="match status" value="1"/>
</dbReference>
<proteinExistence type="predicted"/>
<evidence type="ECO:0000259" key="9">
    <source>
        <dbReference type="PROSITE" id="PS50982"/>
    </source>
</evidence>